<dbReference type="SUPFAM" id="SSF54001">
    <property type="entry name" value="Cysteine proteinases"/>
    <property type="match status" value="1"/>
</dbReference>
<keyword evidence="1" id="KW-0812">Transmembrane</keyword>
<reference evidence="4" key="2">
    <citation type="journal article" date="2021" name="PeerJ">
        <title>Extensive microbial diversity within the chicken gut microbiome revealed by metagenomics and culture.</title>
        <authorList>
            <person name="Gilroy R."/>
            <person name="Ravi A."/>
            <person name="Getino M."/>
            <person name="Pursley I."/>
            <person name="Horton D.L."/>
            <person name="Alikhan N.F."/>
            <person name="Baker D."/>
            <person name="Gharbi K."/>
            <person name="Hall N."/>
            <person name="Watson M."/>
            <person name="Adriaenssens E.M."/>
            <person name="Foster-Nyarko E."/>
            <person name="Jarju S."/>
            <person name="Secka A."/>
            <person name="Antonio M."/>
            <person name="Oren A."/>
            <person name="Chaudhuri R.R."/>
            <person name="La Ragione R."/>
            <person name="Hildebrand F."/>
            <person name="Pallen M.J."/>
        </authorList>
    </citation>
    <scope>NUCLEOTIDE SEQUENCE</scope>
    <source>
        <strain evidence="4">CHK190-19873</strain>
    </source>
</reference>
<dbReference type="GO" id="GO:0005737">
    <property type="term" value="C:cytoplasm"/>
    <property type="evidence" value="ECO:0007669"/>
    <property type="project" value="TreeGrafter"/>
</dbReference>
<organism evidence="4 5">
    <name type="scientific">Candidatus Limivivens intestinipullorum</name>
    <dbReference type="NCBI Taxonomy" id="2840858"/>
    <lineage>
        <taxon>Bacteria</taxon>
        <taxon>Bacillati</taxon>
        <taxon>Bacillota</taxon>
        <taxon>Clostridia</taxon>
        <taxon>Lachnospirales</taxon>
        <taxon>Lachnospiraceae</taxon>
        <taxon>Lachnospiraceae incertae sedis</taxon>
        <taxon>Candidatus Limivivens</taxon>
    </lineage>
</organism>
<dbReference type="Gene3D" id="3.10.620.30">
    <property type="match status" value="1"/>
</dbReference>
<evidence type="ECO:0000259" key="2">
    <source>
        <dbReference type="SMART" id="SM00460"/>
    </source>
</evidence>
<evidence type="ECO:0000256" key="1">
    <source>
        <dbReference type="SAM" id="Phobius"/>
    </source>
</evidence>
<dbReference type="SMART" id="SM00460">
    <property type="entry name" value="TGc"/>
    <property type="match status" value="1"/>
</dbReference>
<dbReference type="Pfam" id="PF01841">
    <property type="entry name" value="Transglut_core"/>
    <property type="match status" value="1"/>
</dbReference>
<dbReference type="Gene3D" id="2.60.40.1080">
    <property type="match status" value="2"/>
</dbReference>
<dbReference type="InterPro" id="IPR052557">
    <property type="entry name" value="CAP/Cytokinesis_protein"/>
</dbReference>
<evidence type="ECO:0000313" key="5">
    <source>
        <dbReference type="Proteomes" id="UP000823935"/>
    </source>
</evidence>
<dbReference type="PANTHER" id="PTHR46333">
    <property type="entry name" value="CYTOKINESIS PROTEIN 3"/>
    <property type="match status" value="1"/>
</dbReference>
<feature type="domain" description="BIG2" evidence="3">
    <location>
        <begin position="402"/>
        <end position="479"/>
    </location>
</feature>
<comment type="caution">
    <text evidence="4">The sequence shown here is derived from an EMBL/GenBank/DDBJ whole genome shotgun (WGS) entry which is preliminary data.</text>
</comment>
<protein>
    <submittedName>
        <fullName evidence="4">Ig-like domain-containing protein</fullName>
    </submittedName>
</protein>
<gene>
    <name evidence="4" type="ORF">IAB44_08815</name>
</gene>
<dbReference type="PANTHER" id="PTHR46333:SF2">
    <property type="entry name" value="CYTOKINESIS PROTEIN 3"/>
    <property type="match status" value="1"/>
</dbReference>
<dbReference type="InterPro" id="IPR002931">
    <property type="entry name" value="Transglutaminase-like"/>
</dbReference>
<dbReference type="SUPFAM" id="SSF49373">
    <property type="entry name" value="Invasin/intimin cell-adhesion fragments"/>
    <property type="match status" value="2"/>
</dbReference>
<feature type="domain" description="BIG2" evidence="3">
    <location>
        <begin position="487"/>
        <end position="562"/>
    </location>
</feature>
<dbReference type="InterPro" id="IPR038765">
    <property type="entry name" value="Papain-like_cys_pep_sf"/>
</dbReference>
<dbReference type="Pfam" id="PF02368">
    <property type="entry name" value="Big_2"/>
    <property type="match status" value="2"/>
</dbReference>
<accession>A0A9D1ETG5</accession>
<reference evidence="4" key="1">
    <citation type="submission" date="2020-10" db="EMBL/GenBank/DDBJ databases">
        <authorList>
            <person name="Gilroy R."/>
        </authorList>
    </citation>
    <scope>NUCLEOTIDE SEQUENCE</scope>
    <source>
        <strain evidence="4">CHK190-19873</strain>
    </source>
</reference>
<name>A0A9D1ETG5_9FIRM</name>
<dbReference type="Proteomes" id="UP000823935">
    <property type="component" value="Unassembled WGS sequence"/>
</dbReference>
<keyword evidence="1" id="KW-0472">Membrane</keyword>
<keyword evidence="1" id="KW-1133">Transmembrane helix</keyword>
<evidence type="ECO:0000313" key="4">
    <source>
        <dbReference type="EMBL" id="HIS31628.1"/>
    </source>
</evidence>
<dbReference type="AlphaFoldDB" id="A0A9D1ETG5"/>
<dbReference type="SMART" id="SM00635">
    <property type="entry name" value="BID_2"/>
    <property type="match status" value="2"/>
</dbReference>
<feature type="transmembrane region" description="Helical" evidence="1">
    <location>
        <begin position="23"/>
        <end position="42"/>
    </location>
</feature>
<dbReference type="InterPro" id="IPR008964">
    <property type="entry name" value="Invasin/intimin_cell_adhesion"/>
</dbReference>
<feature type="domain" description="Transglutaminase-like" evidence="2">
    <location>
        <begin position="217"/>
        <end position="273"/>
    </location>
</feature>
<evidence type="ECO:0000259" key="3">
    <source>
        <dbReference type="SMART" id="SM00635"/>
    </source>
</evidence>
<sequence length="572" mass="63774">MSETGVDGFMIQGGCRMRRIRRVFCLFSILAAVMLGGTYAWADGQNEVVPGAGSVVSTSKHEFYAFEYAKDYLKQQLVRRENEITFTVRQDSRKDIGKALLEAALEVTEDTPGTQGDYLDLHIEAYKISPYQITAVYNTKRKLQYYEHTITYSIRYYTTWDQEKAMNERVSQVLDDLDLDDLDTYEKIEKIYNYVCKRVSYDYDTSGNTGKFSAYNALVKKKAVCQGYASLIYRMMRQAGVECRVIKGTSNGVAHSWNIVRIGQKYYNIDATWDAGSDPDDYKYFLKTEAEFKDHTREAQYKTASFSAAYPMATESYCFGNHEWSSEYTVDVEATCSSYGIQSIHCLRCDAVKEGSLRQIKKKSHTYGSWKVVKKATIFEEGEKQKTCKVCGAKRTSSIKKLTAKVTLNASSVRMKVGQISTGLAIKSQNSQDSVKRWSSSNSSVVSVGRKTGKLKAKKKGTAVITVTMASGAKATCKVTVSTKTIKATAISFPKKKTTMRVGETMELNLTVKPVTASDKITYVVSKNGVLSLTKDGKIKAKKTGVAYVKATTKSGLTAKCRITVKSAQKSS</sequence>
<dbReference type="EMBL" id="DVIQ01000046">
    <property type="protein sequence ID" value="HIS31628.1"/>
    <property type="molecule type" value="Genomic_DNA"/>
</dbReference>
<dbReference type="InterPro" id="IPR003343">
    <property type="entry name" value="Big_2"/>
</dbReference>
<proteinExistence type="predicted"/>